<name>A0A8H3BAZ3_9AGAM</name>
<evidence type="ECO:0000313" key="2">
    <source>
        <dbReference type="Proteomes" id="UP000663840"/>
    </source>
</evidence>
<comment type="caution">
    <text evidence="1">The sequence shown here is derived from an EMBL/GenBank/DDBJ whole genome shotgun (WGS) entry which is preliminary data.</text>
</comment>
<organism evidence="1 2">
    <name type="scientific">Rhizoctonia solani</name>
    <dbReference type="NCBI Taxonomy" id="456999"/>
    <lineage>
        <taxon>Eukaryota</taxon>
        <taxon>Fungi</taxon>
        <taxon>Dikarya</taxon>
        <taxon>Basidiomycota</taxon>
        <taxon>Agaricomycotina</taxon>
        <taxon>Agaricomycetes</taxon>
        <taxon>Cantharellales</taxon>
        <taxon>Ceratobasidiaceae</taxon>
        <taxon>Rhizoctonia</taxon>
    </lineage>
</organism>
<dbReference type="AlphaFoldDB" id="A0A8H3BAZ3"/>
<protein>
    <submittedName>
        <fullName evidence="1">Uncharacterized protein</fullName>
    </submittedName>
</protein>
<dbReference type="Proteomes" id="UP000663840">
    <property type="component" value="Unassembled WGS sequence"/>
</dbReference>
<dbReference type="EMBL" id="CAJMWR010002939">
    <property type="protein sequence ID" value="CAE6451507.1"/>
    <property type="molecule type" value="Genomic_DNA"/>
</dbReference>
<sequence>MYGPTMYYKTAKLRVEEERGELK</sequence>
<gene>
    <name evidence="1" type="ORF">RDB_LOCUS91294</name>
</gene>
<reference evidence="1" key="1">
    <citation type="submission" date="2021-01" db="EMBL/GenBank/DDBJ databases">
        <authorList>
            <person name="Kaushik A."/>
        </authorList>
    </citation>
    <scope>NUCLEOTIDE SEQUENCE</scope>
    <source>
        <strain evidence="1">AG1-1A</strain>
    </source>
</reference>
<accession>A0A8H3BAZ3</accession>
<proteinExistence type="predicted"/>
<evidence type="ECO:0000313" key="1">
    <source>
        <dbReference type="EMBL" id="CAE6451507.1"/>
    </source>
</evidence>